<dbReference type="EMBL" id="CAESAC010000029">
    <property type="protein sequence ID" value="CAB4333255.1"/>
    <property type="molecule type" value="Genomic_DNA"/>
</dbReference>
<dbReference type="AlphaFoldDB" id="A0A6J5YRX8"/>
<name>A0A6J5YRX8_9ZZZZ</name>
<keyword evidence="1" id="KW-1133">Transmembrane helix</keyword>
<proteinExistence type="predicted"/>
<feature type="transmembrane region" description="Helical" evidence="1">
    <location>
        <begin position="90"/>
        <end position="106"/>
    </location>
</feature>
<accession>A0A6J5YRX8</accession>
<reference evidence="2" key="1">
    <citation type="submission" date="2020-05" db="EMBL/GenBank/DDBJ databases">
        <authorList>
            <person name="Chiriac C."/>
            <person name="Salcher M."/>
            <person name="Ghai R."/>
            <person name="Kavagutti S V."/>
        </authorList>
    </citation>
    <scope>NUCLEOTIDE SEQUENCE</scope>
</reference>
<feature type="transmembrane region" description="Helical" evidence="1">
    <location>
        <begin position="20"/>
        <end position="42"/>
    </location>
</feature>
<gene>
    <name evidence="2" type="ORF">UFOPK4028_00350</name>
</gene>
<dbReference type="GO" id="GO:0016020">
    <property type="term" value="C:membrane"/>
    <property type="evidence" value="ECO:0007669"/>
    <property type="project" value="UniProtKB-SubCell"/>
</dbReference>
<keyword evidence="1" id="KW-0472">Membrane</keyword>
<protein>
    <submittedName>
        <fullName evidence="2">Unannotated protein</fullName>
    </submittedName>
</protein>
<evidence type="ECO:0000256" key="1">
    <source>
        <dbReference type="SAM" id="Phobius"/>
    </source>
</evidence>
<organism evidence="2">
    <name type="scientific">freshwater metagenome</name>
    <dbReference type="NCBI Taxonomy" id="449393"/>
    <lineage>
        <taxon>unclassified sequences</taxon>
        <taxon>metagenomes</taxon>
        <taxon>ecological metagenomes</taxon>
    </lineage>
</organism>
<evidence type="ECO:0000313" key="2">
    <source>
        <dbReference type="EMBL" id="CAB4333255.1"/>
    </source>
</evidence>
<keyword evidence="1" id="KW-0812">Transmembrane</keyword>
<sequence length="126" mass="14216">MNWQDGPRLLPSASLGRRVIALLIDWTMSRLIASLIGPYLAIQTDFNTLLIFYMEVTVLTILFQSSAGQRIMAIKVVSYPEQLRVPAKKIALRTLLICLVIPAVFTKNGRSVHDLLTNTQTVRELY</sequence>
<feature type="transmembrane region" description="Helical" evidence="1">
    <location>
        <begin position="48"/>
        <end position="69"/>
    </location>
</feature>